<organism evidence="1 2">
    <name type="scientific">Hydrogenophaga pseudoflava</name>
    <name type="common">Pseudomonas carboxydoflava</name>
    <dbReference type="NCBI Taxonomy" id="47421"/>
    <lineage>
        <taxon>Bacteria</taxon>
        <taxon>Pseudomonadati</taxon>
        <taxon>Pseudomonadota</taxon>
        <taxon>Betaproteobacteria</taxon>
        <taxon>Burkholderiales</taxon>
        <taxon>Comamonadaceae</taxon>
        <taxon>Hydrogenophaga</taxon>
    </lineage>
</organism>
<reference evidence="1 2" key="1">
    <citation type="submission" date="2019-03" db="EMBL/GenBank/DDBJ databases">
        <authorList>
            <person name="Sebastian G."/>
            <person name="Baumann P."/>
            <person name="Ruckert C."/>
            <person name="Kalinowski J."/>
            <person name="Nebel B."/>
            <person name="Takors R."/>
            <person name="Blombach B."/>
        </authorList>
    </citation>
    <scope>NUCLEOTIDE SEQUENCE [LARGE SCALE GENOMIC DNA]</scope>
    <source>
        <strain evidence="1 2">DSM 1084</strain>
    </source>
</reference>
<gene>
    <name evidence="1" type="primary">gtf1</name>
    <name evidence="1" type="ORF">HPF_17875</name>
</gene>
<dbReference type="RefSeq" id="WP_133157407.1">
    <property type="nucleotide sequence ID" value="NZ_CP037867.1"/>
</dbReference>
<dbReference type="KEGG" id="hpse:HPF_17875"/>
<protein>
    <submittedName>
        <fullName evidence="1">Glycosyltransferase Gtf1</fullName>
    </submittedName>
</protein>
<accession>A0A4P6X356</accession>
<dbReference type="SUPFAM" id="SSF53756">
    <property type="entry name" value="UDP-Glycosyltransferase/glycogen phosphorylase"/>
    <property type="match status" value="1"/>
</dbReference>
<dbReference type="EMBL" id="CP037867">
    <property type="protein sequence ID" value="QBM29569.1"/>
    <property type="molecule type" value="Genomic_DNA"/>
</dbReference>
<dbReference type="GO" id="GO:0016740">
    <property type="term" value="F:transferase activity"/>
    <property type="evidence" value="ECO:0007669"/>
    <property type="project" value="UniProtKB-KW"/>
</dbReference>
<keyword evidence="1" id="KW-0808">Transferase</keyword>
<evidence type="ECO:0000313" key="1">
    <source>
        <dbReference type="EMBL" id="QBM29569.1"/>
    </source>
</evidence>
<dbReference type="Pfam" id="PF20706">
    <property type="entry name" value="GT4-conflict"/>
    <property type="match status" value="1"/>
</dbReference>
<dbReference type="CDD" id="cd03801">
    <property type="entry name" value="GT4_PimA-like"/>
    <property type="match status" value="1"/>
</dbReference>
<name>A0A4P6X356_HYDPS</name>
<dbReference type="PANTHER" id="PTHR46656">
    <property type="entry name" value="PUTATIVE-RELATED"/>
    <property type="match status" value="1"/>
</dbReference>
<keyword evidence="2" id="KW-1185">Reference proteome</keyword>
<evidence type="ECO:0000313" key="2">
    <source>
        <dbReference type="Proteomes" id="UP000293912"/>
    </source>
</evidence>
<proteinExistence type="predicted"/>
<dbReference type="Proteomes" id="UP000293912">
    <property type="component" value="Chromosome"/>
</dbReference>
<dbReference type="PANTHER" id="PTHR46656:SF3">
    <property type="entry name" value="PUTATIVE-RELATED"/>
    <property type="match status" value="1"/>
</dbReference>
<dbReference type="Gene3D" id="3.40.50.2000">
    <property type="entry name" value="Glycogen Phosphorylase B"/>
    <property type="match status" value="1"/>
</dbReference>
<dbReference type="AlphaFoldDB" id="A0A4P6X356"/>
<sequence length="576" mass="65092">MNSTQQDPQTDLPDPYDRATYESVLDRLEDEARQTAERQGWDWNAVMGGPLDHATVQQQALTLLLLGLFDAQHYRSTYPDIANSGADPLLHYVEYGDREGRWPNAYFNPSTYRQHFEPGALDAVCSLYHYAVFGEDLGVDVPTTFSPRRYFDSNPELRTWVDRPLTHFLHLGKPAGLVLHHRIRLSNEQKVSLPEKQRARPSERLDISSGINVIGPLDKVSGLGVSARGYLEGLRRAGAPLLGTLARQLEFPRQTSLGADQLQLPPWVKDAAVNVFHMNGDTLPLMLEHGGETLFCGAYNIAVWYWELPTLRPEWQVSMKYFDEFWAPTPFIAETLRRSTSKRVTLLPPYLAYLADMEEVRPVEGPHNILYCFDANSILERKNPGALLDAFQMAFPRQAATPEVRLTLKITYPDKTNPEVQRVYEAAADDDRIHIVDHLLSDQELHQLIASAAAYVSPHRSEGLGLTVVEAMGAGIPVISTTFSGLGSLIRDDTALPVRYDRVELPDDYFPYPRGFVWGNPDVASLAQRLREAVDRPKDVRSRTEQARHEVTDYFCSDRLVEAYRAELDRLEHLAG</sequence>